<name>A0A2A9CV73_9ACTN</name>
<sequence>MTRSGSEAVFRARDVLLSAVGLIVVSPILLVAAVAVALSSPGPIIFSQVRTGRYGTEFRLHKFRTMRASVGGSLVTVAGDRRVTGVGRVLRATKIDELPQLVNVLKGEMSLVGPRPEVPEMAAQWPSELAEAIVSVRPGITDPATALLRNEEEILSRFDDPAEAYVSWLLPRKARAYADYVRSRSMLGDWRILIQTVLVVLRPAALPADAILESEN</sequence>
<gene>
    <name evidence="4" type="ORF">ATK74_2040</name>
</gene>
<dbReference type="InterPro" id="IPR003362">
    <property type="entry name" value="Bact_transf"/>
</dbReference>
<comment type="caution">
    <text evidence="4">The sequence shown here is derived from an EMBL/GenBank/DDBJ whole genome shotgun (WGS) entry which is preliminary data.</text>
</comment>
<dbReference type="GO" id="GO:0016780">
    <property type="term" value="F:phosphotransferase activity, for other substituted phosphate groups"/>
    <property type="evidence" value="ECO:0007669"/>
    <property type="project" value="TreeGrafter"/>
</dbReference>
<keyword evidence="4" id="KW-0808">Transferase</keyword>
<proteinExistence type="inferred from homology"/>
<evidence type="ECO:0000259" key="3">
    <source>
        <dbReference type="Pfam" id="PF02397"/>
    </source>
</evidence>
<dbReference type="OrthoDB" id="9808602at2"/>
<reference evidence="4 5" key="1">
    <citation type="submission" date="2017-10" db="EMBL/GenBank/DDBJ databases">
        <title>Sequencing the genomes of 1000 actinobacteria strains.</title>
        <authorList>
            <person name="Klenk H.-P."/>
        </authorList>
    </citation>
    <scope>NUCLEOTIDE SEQUENCE [LARGE SCALE GENOMIC DNA]</scope>
    <source>
        <strain evidence="4 5">DSM 15597</strain>
    </source>
</reference>
<evidence type="ECO:0000256" key="1">
    <source>
        <dbReference type="ARBA" id="ARBA00006464"/>
    </source>
</evidence>
<keyword evidence="2" id="KW-0812">Transmembrane</keyword>
<dbReference type="EMBL" id="PDJC01000001">
    <property type="protein sequence ID" value="PFG17469.1"/>
    <property type="molecule type" value="Genomic_DNA"/>
</dbReference>
<dbReference type="PANTHER" id="PTHR30576">
    <property type="entry name" value="COLANIC BIOSYNTHESIS UDP-GLUCOSE LIPID CARRIER TRANSFERASE"/>
    <property type="match status" value="1"/>
</dbReference>
<keyword evidence="2" id="KW-1133">Transmembrane helix</keyword>
<evidence type="ECO:0000313" key="4">
    <source>
        <dbReference type="EMBL" id="PFG17469.1"/>
    </source>
</evidence>
<comment type="similarity">
    <text evidence="1">Belongs to the bacterial sugar transferase family.</text>
</comment>
<evidence type="ECO:0000313" key="5">
    <source>
        <dbReference type="Proteomes" id="UP000226079"/>
    </source>
</evidence>
<accession>A0A2A9CV73</accession>
<protein>
    <submittedName>
        <fullName evidence="4">Lipopolysaccharide/colanic/teichoic acid biosynthesis glycosyltransferase</fullName>
    </submittedName>
</protein>
<dbReference type="Pfam" id="PF02397">
    <property type="entry name" value="Bac_transf"/>
    <property type="match status" value="1"/>
</dbReference>
<organism evidence="4 5">
    <name type="scientific">Propionicimonas paludicola</name>
    <dbReference type="NCBI Taxonomy" id="185243"/>
    <lineage>
        <taxon>Bacteria</taxon>
        <taxon>Bacillati</taxon>
        <taxon>Actinomycetota</taxon>
        <taxon>Actinomycetes</taxon>
        <taxon>Propionibacteriales</taxon>
        <taxon>Nocardioidaceae</taxon>
        <taxon>Propionicimonas</taxon>
    </lineage>
</organism>
<evidence type="ECO:0000256" key="2">
    <source>
        <dbReference type="SAM" id="Phobius"/>
    </source>
</evidence>
<keyword evidence="5" id="KW-1185">Reference proteome</keyword>
<keyword evidence="2" id="KW-0472">Membrane</keyword>
<feature type="transmembrane region" description="Helical" evidence="2">
    <location>
        <begin position="15"/>
        <end position="38"/>
    </location>
</feature>
<dbReference type="RefSeq" id="WP_098460896.1">
    <property type="nucleotide sequence ID" value="NZ_PDJC01000001.1"/>
</dbReference>
<dbReference type="PANTHER" id="PTHR30576:SF0">
    <property type="entry name" value="UNDECAPRENYL-PHOSPHATE N-ACETYLGALACTOSAMINYL 1-PHOSPHATE TRANSFERASE-RELATED"/>
    <property type="match status" value="1"/>
</dbReference>
<feature type="domain" description="Bacterial sugar transferase" evidence="3">
    <location>
        <begin position="11"/>
        <end position="201"/>
    </location>
</feature>
<dbReference type="Proteomes" id="UP000226079">
    <property type="component" value="Unassembled WGS sequence"/>
</dbReference>
<dbReference type="AlphaFoldDB" id="A0A2A9CV73"/>